<comment type="caution">
    <text evidence="1">The sequence shown here is derived from an EMBL/GenBank/DDBJ whole genome shotgun (WGS) entry which is preliminary data.</text>
</comment>
<reference evidence="1 2" key="2">
    <citation type="submission" date="2020-03" db="EMBL/GenBank/DDBJ databases">
        <authorList>
            <person name="Ichikawa N."/>
            <person name="Kimura A."/>
            <person name="Kitahashi Y."/>
            <person name="Uohara A."/>
        </authorList>
    </citation>
    <scope>NUCLEOTIDE SEQUENCE [LARGE SCALE GENOMIC DNA]</scope>
    <source>
        <strain evidence="1 2">NBRC 108638</strain>
    </source>
</reference>
<name>A0A6V8L857_9ACTN</name>
<organism evidence="1 2">
    <name type="scientific">Phytohabitans rumicis</name>
    <dbReference type="NCBI Taxonomy" id="1076125"/>
    <lineage>
        <taxon>Bacteria</taxon>
        <taxon>Bacillati</taxon>
        <taxon>Actinomycetota</taxon>
        <taxon>Actinomycetes</taxon>
        <taxon>Micromonosporales</taxon>
        <taxon>Micromonosporaceae</taxon>
    </lineage>
</organism>
<dbReference type="RefSeq" id="WP_173079331.1">
    <property type="nucleotide sequence ID" value="NZ_BAABJB010000013.1"/>
</dbReference>
<protein>
    <submittedName>
        <fullName evidence="1">Uncharacterized protein</fullName>
    </submittedName>
</protein>
<dbReference type="EMBL" id="BLPG01000001">
    <property type="protein sequence ID" value="GFJ92464.1"/>
    <property type="molecule type" value="Genomic_DNA"/>
</dbReference>
<dbReference type="Proteomes" id="UP000482960">
    <property type="component" value="Unassembled WGS sequence"/>
</dbReference>
<dbReference type="AlphaFoldDB" id="A0A6V8L857"/>
<sequence>MDVNYITRAEHDVLRRHVDELAAAVITLGRLVVDMSSPQGTVVPRRGTVTDAVAALLAEHPDMSVEDLVEATGGSLRHVRRVVRELRPR</sequence>
<evidence type="ECO:0000313" key="2">
    <source>
        <dbReference type="Proteomes" id="UP000482960"/>
    </source>
</evidence>
<accession>A0A6V8L857</accession>
<proteinExistence type="predicted"/>
<reference evidence="1 2" key="1">
    <citation type="submission" date="2020-03" db="EMBL/GenBank/DDBJ databases">
        <title>Whole genome shotgun sequence of Phytohabitans rumicis NBRC 108638.</title>
        <authorList>
            <person name="Komaki H."/>
            <person name="Tamura T."/>
        </authorList>
    </citation>
    <scope>NUCLEOTIDE SEQUENCE [LARGE SCALE GENOMIC DNA]</scope>
    <source>
        <strain evidence="1 2">NBRC 108638</strain>
    </source>
</reference>
<gene>
    <name evidence="1" type="ORF">Prum_061060</name>
</gene>
<keyword evidence="2" id="KW-1185">Reference proteome</keyword>
<evidence type="ECO:0000313" key="1">
    <source>
        <dbReference type="EMBL" id="GFJ92464.1"/>
    </source>
</evidence>